<reference evidence="2 3" key="1">
    <citation type="submission" date="2017-09" db="EMBL/GenBank/DDBJ databases">
        <title>The draft genome sequences of Marinobacter sp. PWS21.</title>
        <authorList>
            <person name="Cao J."/>
        </authorList>
    </citation>
    <scope>NUCLEOTIDE SEQUENCE [LARGE SCALE GENOMIC DNA]</scope>
    <source>
        <strain evidence="2 3">PWS21</strain>
    </source>
</reference>
<protein>
    <recommendedName>
        <fullName evidence="4">DUF1318 domain-containing protein</fullName>
    </recommendedName>
</protein>
<dbReference type="EMBL" id="NTFH01000008">
    <property type="protein sequence ID" value="PHQ14784.1"/>
    <property type="molecule type" value="Genomic_DNA"/>
</dbReference>
<dbReference type="AlphaFoldDB" id="A0A2G1UJW1"/>
<accession>A0A2G1UJW1</accession>
<evidence type="ECO:0000256" key="1">
    <source>
        <dbReference type="SAM" id="SignalP"/>
    </source>
</evidence>
<evidence type="ECO:0000313" key="3">
    <source>
        <dbReference type="Proteomes" id="UP000231409"/>
    </source>
</evidence>
<organism evidence="2 3">
    <name type="scientific">Marinobacter profundi</name>
    <dbReference type="NCBI Taxonomy" id="2666256"/>
    <lineage>
        <taxon>Bacteria</taxon>
        <taxon>Pseudomonadati</taxon>
        <taxon>Pseudomonadota</taxon>
        <taxon>Gammaproteobacteria</taxon>
        <taxon>Pseudomonadales</taxon>
        <taxon>Marinobacteraceae</taxon>
        <taxon>Marinobacter</taxon>
    </lineage>
</organism>
<keyword evidence="3" id="KW-1185">Reference proteome</keyword>
<dbReference type="PIRSF" id="PIRSF025560">
    <property type="entry name" value="UCP025560"/>
    <property type="match status" value="1"/>
</dbReference>
<gene>
    <name evidence="2" type="ORF">CLH61_10525</name>
</gene>
<name>A0A2G1UJW1_9GAMM</name>
<dbReference type="Proteomes" id="UP000231409">
    <property type="component" value="Unassembled WGS sequence"/>
</dbReference>
<proteinExistence type="predicted"/>
<evidence type="ECO:0008006" key="4">
    <source>
        <dbReference type="Google" id="ProtNLM"/>
    </source>
</evidence>
<dbReference type="RefSeq" id="WP_099614701.1">
    <property type="nucleotide sequence ID" value="NZ_KZ319371.1"/>
</dbReference>
<evidence type="ECO:0000313" key="2">
    <source>
        <dbReference type="EMBL" id="PHQ14784.1"/>
    </source>
</evidence>
<comment type="caution">
    <text evidence="2">The sequence shown here is derived from an EMBL/GenBank/DDBJ whole genome shotgun (WGS) entry which is preliminary data.</text>
</comment>
<feature type="chain" id="PRO_5013867996" description="DUF1318 domain-containing protein" evidence="1">
    <location>
        <begin position="23"/>
        <end position="114"/>
    </location>
</feature>
<feature type="signal peptide" evidence="1">
    <location>
        <begin position="1"/>
        <end position="22"/>
    </location>
</feature>
<sequence>MTLLTRFGAAVLALCLSLPALAISLDEAKRGLEPAKSAGLVGETPTGYLEVIRPEGQAADIVDAINRARRDEYARIAQKHGIPVAEVEAVAGKKAIEKTPAGQYIQLNGKWVRK</sequence>
<keyword evidence="1" id="KW-0732">Signal</keyword>
<dbReference type="Pfam" id="PF07027">
    <property type="entry name" value="DUF1318"/>
    <property type="match status" value="1"/>
</dbReference>
<dbReference type="InterPro" id="IPR008309">
    <property type="entry name" value="YdbL"/>
</dbReference>